<dbReference type="Proteomes" id="UP000285793">
    <property type="component" value="Unassembled WGS sequence"/>
</dbReference>
<proteinExistence type="predicted"/>
<keyword evidence="1" id="KW-0175">Coiled coil</keyword>
<evidence type="ECO:0000313" key="2">
    <source>
        <dbReference type="EMBL" id="ROW49508.1"/>
    </source>
</evidence>
<organism evidence="2 3">
    <name type="scientific">Cronobacter malonaticus</name>
    <dbReference type="NCBI Taxonomy" id="413503"/>
    <lineage>
        <taxon>Bacteria</taxon>
        <taxon>Pseudomonadati</taxon>
        <taxon>Pseudomonadota</taxon>
        <taxon>Gammaproteobacteria</taxon>
        <taxon>Enterobacterales</taxon>
        <taxon>Enterobacteriaceae</taxon>
        <taxon>Cronobacter</taxon>
    </lineage>
</organism>
<sequence length="134" mass="15424">LPGIYRDVYQQDLDWVVDDQSRFDASDADLLVQIAQGFDVVPEMVMKLIELEVSMEGLSRRQGIFDKLGTILKQDWGSLEEIQQQQAALQKRNDRDIHQEEVSRLEAELQLLQRRIVDASESSILSGEENERAH</sequence>
<dbReference type="EMBL" id="PQJL01000239">
    <property type="protein sequence ID" value="ROW49508.1"/>
    <property type="molecule type" value="Genomic_DNA"/>
</dbReference>
<feature type="coiled-coil region" evidence="1">
    <location>
        <begin position="79"/>
        <end position="122"/>
    </location>
</feature>
<evidence type="ECO:0000313" key="3">
    <source>
        <dbReference type="Proteomes" id="UP000285793"/>
    </source>
</evidence>
<comment type="caution">
    <text evidence="2">The sequence shown here is derived from an EMBL/GenBank/DDBJ whole genome shotgun (WGS) entry which is preliminary data.</text>
</comment>
<feature type="non-terminal residue" evidence="2">
    <location>
        <position position="1"/>
    </location>
</feature>
<name>A0A423XPN2_9ENTR</name>
<reference evidence="2 3" key="1">
    <citation type="journal article" date="2018" name="Front. Microbiol.">
        <title>An Investigation of an Acute Gastroenteritis Outbreak: Cronobacter sakazakii, a Potential Cause of Food-Borne Illness.</title>
        <authorList>
            <person name="Yong W."/>
            <person name="Guo B."/>
            <person name="Shi X."/>
            <person name="Cheng T."/>
            <person name="Chen M."/>
            <person name="Jiang X."/>
            <person name="Ye Y."/>
            <person name="Wang J."/>
            <person name="Xie G."/>
            <person name="Ding J."/>
        </authorList>
    </citation>
    <scope>NUCLEOTIDE SEQUENCE [LARGE SCALE GENOMIC DNA]</scope>
    <source>
        <strain evidence="2 3">S1</strain>
    </source>
</reference>
<gene>
    <name evidence="2" type="ORF">C3E80_22130</name>
</gene>
<accession>A0A423XPN2</accession>
<protein>
    <submittedName>
        <fullName evidence="2">DNA phosphorothioation system sulfurtransferase DndC</fullName>
    </submittedName>
</protein>
<evidence type="ECO:0000256" key="1">
    <source>
        <dbReference type="SAM" id="Coils"/>
    </source>
</evidence>
<dbReference type="GO" id="GO:0016740">
    <property type="term" value="F:transferase activity"/>
    <property type="evidence" value="ECO:0007669"/>
    <property type="project" value="UniProtKB-KW"/>
</dbReference>
<dbReference type="AlphaFoldDB" id="A0A423XPN2"/>
<keyword evidence="2" id="KW-0808">Transferase</keyword>